<dbReference type="AlphaFoldDB" id="A0A6I0F011"/>
<evidence type="ECO:0000256" key="1">
    <source>
        <dbReference type="SAM" id="Phobius"/>
    </source>
</evidence>
<feature type="transmembrane region" description="Helical" evidence="1">
    <location>
        <begin position="33"/>
        <end position="49"/>
    </location>
</feature>
<feature type="transmembrane region" description="Helical" evidence="1">
    <location>
        <begin position="171"/>
        <end position="193"/>
    </location>
</feature>
<feature type="transmembrane region" description="Helical" evidence="1">
    <location>
        <begin position="61"/>
        <end position="85"/>
    </location>
</feature>
<keyword evidence="1" id="KW-0812">Transmembrane</keyword>
<dbReference type="NCBIfam" id="TIGR02871">
    <property type="entry name" value="spore_ylbJ"/>
    <property type="match status" value="1"/>
</dbReference>
<sequence length="428" mass="47646">MLSFFVFLSLILCLILFFSNSLRRIFFSFISNYLSIFVVLLLVVLIVIYPKESVNAAYVGLMTWFTVVLPALLPFFIGAELLIGLGVVKFIGILLEPLMRPLFNVPGEGSFAFAMSITSGYPVGAKIVSKLRDDKILTSIEAQRLAAFSSTSGPLFIMGAVGVGMFKSPEIGWFLAICHYLGAISVGVLFSFYKSTKRNIIKSNKNYLLSAFSELKKARKKSPSLGVLLGKAVKESVNTMLMVGGFIIMFSVIINILELIGFIHFVTEILLFLFKPFDFNYSLIKGLIISIFEITIGCKEVAEAGSVYTVSKIAIASFAIAWSGFSIHAQAISILTSTDFKTGIYIFSKLIQGIFSLVFVYLLFPVFNRLVNPIKPVFVYNEDLFLPYRIFESFKISIELFIGIVLFLLVISLFVSLYQYIKGCLHKG</sequence>
<keyword evidence="4" id="KW-1185">Reference proteome</keyword>
<comment type="caution">
    <text evidence="3">The sequence shown here is derived from an EMBL/GenBank/DDBJ whole genome shotgun (WGS) entry which is preliminary data.</text>
</comment>
<proteinExistence type="predicted"/>
<feature type="domain" description="Nucleoside transporter/FeoB GTPase Gate" evidence="2">
    <location>
        <begin position="66"/>
        <end position="166"/>
    </location>
</feature>
<dbReference type="OrthoDB" id="1645614at2"/>
<dbReference type="Proteomes" id="UP000432715">
    <property type="component" value="Unassembled WGS sequence"/>
</dbReference>
<evidence type="ECO:0000313" key="4">
    <source>
        <dbReference type="Proteomes" id="UP000432715"/>
    </source>
</evidence>
<accession>A0A6I0F011</accession>
<feature type="transmembrane region" description="Helical" evidence="1">
    <location>
        <begin position="241"/>
        <end position="267"/>
    </location>
</feature>
<keyword evidence="1" id="KW-0472">Membrane</keyword>
<keyword evidence="1" id="KW-1133">Transmembrane helix</keyword>
<protein>
    <submittedName>
        <fullName evidence="3">Sporulation integral membrane protein YlbJ</fullName>
    </submittedName>
</protein>
<organism evidence="3 4">
    <name type="scientific">Alkaliphilus pronyensis</name>
    <dbReference type="NCBI Taxonomy" id="1482732"/>
    <lineage>
        <taxon>Bacteria</taxon>
        <taxon>Bacillati</taxon>
        <taxon>Bacillota</taxon>
        <taxon>Clostridia</taxon>
        <taxon>Peptostreptococcales</taxon>
        <taxon>Natronincolaceae</taxon>
        <taxon>Alkaliphilus</taxon>
    </lineage>
</organism>
<dbReference type="InterPro" id="IPR011642">
    <property type="entry name" value="Gate_dom"/>
</dbReference>
<feature type="transmembrane region" description="Helical" evidence="1">
    <location>
        <begin position="310"/>
        <end position="332"/>
    </location>
</feature>
<feature type="transmembrane region" description="Helical" evidence="1">
    <location>
        <begin position="398"/>
        <end position="421"/>
    </location>
</feature>
<evidence type="ECO:0000313" key="3">
    <source>
        <dbReference type="EMBL" id="KAB3535217.1"/>
    </source>
</evidence>
<reference evidence="3 4" key="1">
    <citation type="submission" date="2019-10" db="EMBL/GenBank/DDBJ databases">
        <title>Alkaliphilus serpentinus sp. nov. and Alkaliphilus pronyensis sp. nov., two novel anaerobic alkaliphilic species isolated from the serpentinized-hosted hydrothermal field of the Prony Bay (New Caledonia).</title>
        <authorList>
            <person name="Postec A."/>
        </authorList>
    </citation>
    <scope>NUCLEOTIDE SEQUENCE [LARGE SCALE GENOMIC DNA]</scope>
    <source>
        <strain evidence="3 4">LacV</strain>
    </source>
</reference>
<feature type="transmembrane region" description="Helical" evidence="1">
    <location>
        <begin position="145"/>
        <end position="165"/>
    </location>
</feature>
<dbReference type="Pfam" id="PF07670">
    <property type="entry name" value="Gate"/>
    <property type="match status" value="1"/>
</dbReference>
<gene>
    <name evidence="3" type="primary">ylbJ</name>
    <name evidence="3" type="ORF">F8154_07185</name>
</gene>
<evidence type="ECO:0000259" key="2">
    <source>
        <dbReference type="Pfam" id="PF07670"/>
    </source>
</evidence>
<name>A0A6I0F011_9FIRM</name>
<dbReference type="EMBL" id="WBZC01000023">
    <property type="protein sequence ID" value="KAB3535217.1"/>
    <property type="molecule type" value="Genomic_DNA"/>
</dbReference>
<feature type="transmembrane region" description="Helical" evidence="1">
    <location>
        <begin position="344"/>
        <end position="364"/>
    </location>
</feature>
<dbReference type="InterPro" id="IPR014226">
    <property type="entry name" value="Spore_IM_YlbJ"/>
</dbReference>